<evidence type="ECO:0000256" key="5">
    <source>
        <dbReference type="ARBA" id="ARBA00023163"/>
    </source>
</evidence>
<keyword evidence="6 7" id="KW-0539">Nucleus</keyword>
<dbReference type="InterPro" id="IPR009057">
    <property type="entry name" value="Homeodomain-like_sf"/>
</dbReference>
<organism evidence="11 12">
    <name type="scientific">Steinernema carpocapsae</name>
    <name type="common">Entomopathogenic nematode</name>
    <dbReference type="NCBI Taxonomy" id="34508"/>
    <lineage>
        <taxon>Eukaryota</taxon>
        <taxon>Metazoa</taxon>
        <taxon>Ecdysozoa</taxon>
        <taxon>Nematoda</taxon>
        <taxon>Chromadorea</taxon>
        <taxon>Rhabditida</taxon>
        <taxon>Tylenchina</taxon>
        <taxon>Panagrolaimomorpha</taxon>
        <taxon>Strongyloidoidea</taxon>
        <taxon>Steinernematidae</taxon>
        <taxon>Steinernema</taxon>
    </lineage>
</organism>
<keyword evidence="5" id="KW-0804">Transcription</keyword>
<dbReference type="AlphaFoldDB" id="A0A4U5P9W0"/>
<dbReference type="Pfam" id="PF00046">
    <property type="entry name" value="Homeodomain"/>
    <property type="match status" value="1"/>
</dbReference>
<dbReference type="CDD" id="cd00086">
    <property type="entry name" value="homeodomain"/>
    <property type="match status" value="1"/>
</dbReference>
<dbReference type="Gene3D" id="1.10.10.60">
    <property type="entry name" value="Homeodomain-like"/>
    <property type="match status" value="1"/>
</dbReference>
<protein>
    <recommendedName>
        <fullName evidence="10">Homeobox domain-containing protein</fullName>
    </recommendedName>
</protein>
<evidence type="ECO:0000256" key="3">
    <source>
        <dbReference type="ARBA" id="ARBA00023125"/>
    </source>
</evidence>
<sequence>MSTFSPPSTTSPDSSEHLAPLLLVCSPPALVAPCPPSGANRINAESTTMSACPPSASPLPSSATAAVVSSISSSAKPPDYRIPRRTTVRPFNCHFESLGRLRRSSYSPPQIRRRQMDSSTATLNVSRPSTIFHSAQLVASSPPNLTHPVTLHPALLGRPQPPLELVDHSQPSAPGASSNMSEVHDLLSTLSKEENLEGCKRREKDLKKQRRNRTTFTTYQLHELEQSFEKCHYPDVYARELLAQKVKLPEVRVQVWFQNRRAKWRRQEKMDSSSLSDLPPVRATPTSIANWNWMSPAEDFVTSFGSLRPRIRPSRRPWTLRKWPNPCAYRTSPTRRILTTHRQPSRTTPSRASTSTKPATSPPR</sequence>
<evidence type="ECO:0000256" key="1">
    <source>
        <dbReference type="ARBA" id="ARBA00004123"/>
    </source>
</evidence>
<feature type="compositionally biased region" description="Low complexity" evidence="9">
    <location>
        <begin position="345"/>
        <end position="364"/>
    </location>
</feature>
<evidence type="ECO:0000256" key="9">
    <source>
        <dbReference type="SAM" id="MobiDB-lite"/>
    </source>
</evidence>
<name>A0A4U5P9W0_STECR</name>
<dbReference type="PANTHER" id="PTHR46271">
    <property type="entry name" value="HOMEOBOX PROTEIN, PUTATIVE-RELATED"/>
    <property type="match status" value="1"/>
</dbReference>
<accession>A0A4U5P9W0</accession>
<evidence type="ECO:0000256" key="8">
    <source>
        <dbReference type="RuleBase" id="RU000682"/>
    </source>
</evidence>
<feature type="domain" description="Homeobox" evidence="10">
    <location>
        <begin position="207"/>
        <end position="267"/>
    </location>
</feature>
<keyword evidence="2" id="KW-0805">Transcription regulation</keyword>
<dbReference type="PANTHER" id="PTHR46271:SF4">
    <property type="entry name" value="HOMEOBOX PROTEIN, PUTATIVE-RELATED"/>
    <property type="match status" value="1"/>
</dbReference>
<keyword evidence="4 7" id="KW-0371">Homeobox</keyword>
<gene>
    <name evidence="11" type="ORF">L596_007597</name>
</gene>
<dbReference type="Proteomes" id="UP000298663">
    <property type="component" value="Unassembled WGS sequence"/>
</dbReference>
<dbReference type="InterPro" id="IPR001356">
    <property type="entry name" value="HD"/>
</dbReference>
<comment type="subcellular location">
    <subcellularLocation>
        <location evidence="1 7 8">Nucleus</location>
    </subcellularLocation>
</comment>
<dbReference type="InterPro" id="IPR017970">
    <property type="entry name" value="Homeobox_CS"/>
</dbReference>
<proteinExistence type="predicted"/>
<dbReference type="EMBL" id="AZBU02000002">
    <property type="protein sequence ID" value="TKR93068.1"/>
    <property type="molecule type" value="Genomic_DNA"/>
</dbReference>
<feature type="region of interest" description="Disordered" evidence="9">
    <location>
        <begin position="329"/>
        <end position="364"/>
    </location>
</feature>
<evidence type="ECO:0000313" key="11">
    <source>
        <dbReference type="EMBL" id="TKR93068.1"/>
    </source>
</evidence>
<evidence type="ECO:0000259" key="10">
    <source>
        <dbReference type="PROSITE" id="PS50071"/>
    </source>
</evidence>
<dbReference type="OrthoDB" id="6159439at2759"/>
<evidence type="ECO:0000256" key="4">
    <source>
        <dbReference type="ARBA" id="ARBA00023155"/>
    </source>
</evidence>
<dbReference type="PROSITE" id="PS00027">
    <property type="entry name" value="HOMEOBOX_1"/>
    <property type="match status" value="1"/>
</dbReference>
<evidence type="ECO:0000256" key="6">
    <source>
        <dbReference type="ARBA" id="ARBA00023242"/>
    </source>
</evidence>
<feature type="region of interest" description="Disordered" evidence="9">
    <location>
        <begin position="143"/>
        <end position="182"/>
    </location>
</feature>
<comment type="caution">
    <text evidence="11">The sequence shown here is derived from an EMBL/GenBank/DDBJ whole genome shotgun (WGS) entry which is preliminary data.</text>
</comment>
<dbReference type="GO" id="GO:0000978">
    <property type="term" value="F:RNA polymerase II cis-regulatory region sequence-specific DNA binding"/>
    <property type="evidence" value="ECO:0007669"/>
    <property type="project" value="TreeGrafter"/>
</dbReference>
<evidence type="ECO:0000256" key="2">
    <source>
        <dbReference type="ARBA" id="ARBA00023015"/>
    </source>
</evidence>
<dbReference type="SUPFAM" id="SSF46689">
    <property type="entry name" value="Homeodomain-like"/>
    <property type="match status" value="1"/>
</dbReference>
<feature type="DNA-binding region" description="Homeobox" evidence="7">
    <location>
        <begin position="209"/>
        <end position="268"/>
    </location>
</feature>
<dbReference type="GO" id="GO:0045944">
    <property type="term" value="P:positive regulation of transcription by RNA polymerase II"/>
    <property type="evidence" value="ECO:0007669"/>
    <property type="project" value="InterPro"/>
</dbReference>
<dbReference type="GO" id="GO:0005634">
    <property type="term" value="C:nucleus"/>
    <property type="evidence" value="ECO:0007669"/>
    <property type="project" value="UniProtKB-SubCell"/>
</dbReference>
<dbReference type="InterPro" id="IPR043562">
    <property type="entry name" value="RAX/RAX2"/>
</dbReference>
<keyword evidence="3 7" id="KW-0238">DNA-binding</keyword>
<reference evidence="11 12" key="2">
    <citation type="journal article" date="2019" name="G3 (Bethesda)">
        <title>Hybrid Assembly of the Genome of the Entomopathogenic Nematode Steinernema carpocapsae Identifies the X-Chromosome.</title>
        <authorList>
            <person name="Serra L."/>
            <person name="Macchietto M."/>
            <person name="Macias-Munoz A."/>
            <person name="McGill C.J."/>
            <person name="Rodriguez I.M."/>
            <person name="Rodriguez B."/>
            <person name="Murad R."/>
            <person name="Mortazavi A."/>
        </authorList>
    </citation>
    <scope>NUCLEOTIDE SEQUENCE [LARGE SCALE GENOMIC DNA]</scope>
    <source>
        <strain evidence="11 12">ALL</strain>
    </source>
</reference>
<dbReference type="FunFam" id="1.10.10.60:FF:000071">
    <property type="entry name" value="Retinal homeobox gene 2"/>
    <property type="match status" value="1"/>
</dbReference>
<dbReference type="PROSITE" id="PS50071">
    <property type="entry name" value="HOMEOBOX_2"/>
    <property type="match status" value="1"/>
</dbReference>
<evidence type="ECO:0000256" key="7">
    <source>
        <dbReference type="PROSITE-ProRule" id="PRU00108"/>
    </source>
</evidence>
<feature type="compositionally biased region" description="Polar residues" evidence="9">
    <location>
        <begin position="169"/>
        <end position="181"/>
    </location>
</feature>
<dbReference type="SMART" id="SM00389">
    <property type="entry name" value="HOX"/>
    <property type="match status" value="1"/>
</dbReference>
<dbReference type="GO" id="GO:0000981">
    <property type="term" value="F:DNA-binding transcription factor activity, RNA polymerase II-specific"/>
    <property type="evidence" value="ECO:0007669"/>
    <property type="project" value="InterPro"/>
</dbReference>
<keyword evidence="12" id="KW-1185">Reference proteome</keyword>
<evidence type="ECO:0000313" key="12">
    <source>
        <dbReference type="Proteomes" id="UP000298663"/>
    </source>
</evidence>
<reference evidence="11 12" key="1">
    <citation type="journal article" date="2015" name="Genome Biol.">
        <title>Comparative genomics of Steinernema reveals deeply conserved gene regulatory networks.</title>
        <authorList>
            <person name="Dillman A.R."/>
            <person name="Macchietto M."/>
            <person name="Porter C.F."/>
            <person name="Rogers A."/>
            <person name="Williams B."/>
            <person name="Antoshechkin I."/>
            <person name="Lee M.M."/>
            <person name="Goodwin Z."/>
            <person name="Lu X."/>
            <person name="Lewis E.E."/>
            <person name="Goodrich-Blair H."/>
            <person name="Stock S.P."/>
            <person name="Adams B.J."/>
            <person name="Sternberg P.W."/>
            <person name="Mortazavi A."/>
        </authorList>
    </citation>
    <scope>NUCLEOTIDE SEQUENCE [LARGE SCALE GENOMIC DNA]</scope>
    <source>
        <strain evidence="11 12">ALL</strain>
    </source>
</reference>